<sequence length="170" mass="19033">MHKLGRRISPRGEGIHRIADHLVRQMCIKLQPSFDVRKEASCCQIVRSNDQAGIFGVPKEIHLWVENTSCLVVVDEGLTGTDGFQVQEGLQALLGCVLEINPNDHRQRSTMYQEALKAIPKVNDTGFPDPSNRDIETIPVRSDPNTRVIKMSAEFGAKPNLKGLIIEHRQ</sequence>
<evidence type="ECO:0000313" key="2">
    <source>
        <dbReference type="Proteomes" id="UP001595721"/>
    </source>
</evidence>
<reference evidence="2" key="1">
    <citation type="journal article" date="2019" name="Int. J. Syst. Evol. Microbiol.">
        <title>The Global Catalogue of Microorganisms (GCM) 10K type strain sequencing project: providing services to taxonomists for standard genome sequencing and annotation.</title>
        <authorList>
            <consortium name="The Broad Institute Genomics Platform"/>
            <consortium name="The Broad Institute Genome Sequencing Center for Infectious Disease"/>
            <person name="Wu L."/>
            <person name="Ma J."/>
        </authorList>
    </citation>
    <scope>NUCLEOTIDE SEQUENCE [LARGE SCALE GENOMIC DNA]</scope>
    <source>
        <strain evidence="2">KCTC 42899</strain>
    </source>
</reference>
<dbReference type="RefSeq" id="WP_377746679.1">
    <property type="nucleotide sequence ID" value="NZ_JBHRXJ010000027.1"/>
</dbReference>
<organism evidence="1 2">
    <name type="scientific">Paracoccus mangrovi</name>
    <dbReference type="NCBI Taxonomy" id="1715645"/>
    <lineage>
        <taxon>Bacteria</taxon>
        <taxon>Pseudomonadati</taxon>
        <taxon>Pseudomonadota</taxon>
        <taxon>Alphaproteobacteria</taxon>
        <taxon>Rhodobacterales</taxon>
        <taxon>Paracoccaceae</taxon>
        <taxon>Paracoccus</taxon>
    </lineage>
</organism>
<proteinExistence type="predicted"/>
<gene>
    <name evidence="1" type="ORF">ACFOMH_19985</name>
</gene>
<evidence type="ECO:0000313" key="1">
    <source>
        <dbReference type="EMBL" id="MFC3530450.1"/>
    </source>
</evidence>
<dbReference type="Proteomes" id="UP001595721">
    <property type="component" value="Unassembled WGS sequence"/>
</dbReference>
<name>A0ABV7R8A5_9RHOB</name>
<keyword evidence="2" id="KW-1185">Reference proteome</keyword>
<protein>
    <submittedName>
        <fullName evidence="1">Uncharacterized protein</fullName>
    </submittedName>
</protein>
<comment type="caution">
    <text evidence="1">The sequence shown here is derived from an EMBL/GenBank/DDBJ whole genome shotgun (WGS) entry which is preliminary data.</text>
</comment>
<dbReference type="EMBL" id="JBHRXJ010000027">
    <property type="protein sequence ID" value="MFC3530450.1"/>
    <property type="molecule type" value="Genomic_DNA"/>
</dbReference>
<accession>A0ABV7R8A5</accession>